<dbReference type="InterPro" id="IPR015422">
    <property type="entry name" value="PyrdxlP-dep_Trfase_small"/>
</dbReference>
<dbReference type="eggNOG" id="COG1448">
    <property type="taxonomic scope" value="Bacteria"/>
</dbReference>
<dbReference type="FunFam" id="3.40.640.10:FF:000066">
    <property type="entry name" value="Aspartate aminotransferase"/>
    <property type="match status" value="1"/>
</dbReference>
<protein>
    <recommendedName>
        <fullName evidence="7">Aminotransferase</fullName>
        <ecNumber evidence="7">2.6.1.-</ecNumber>
    </recommendedName>
</protein>
<name>Q21LD5_SACD2</name>
<dbReference type="GO" id="GO:0033585">
    <property type="term" value="P:L-phenylalanine biosynthetic process from chorismate via phenylpyruvate"/>
    <property type="evidence" value="ECO:0007669"/>
    <property type="project" value="TreeGrafter"/>
</dbReference>
<evidence type="ECO:0000256" key="7">
    <source>
        <dbReference type="RuleBase" id="RU000481"/>
    </source>
</evidence>
<dbReference type="SUPFAM" id="SSF53383">
    <property type="entry name" value="PLP-dependent transferases"/>
    <property type="match status" value="1"/>
</dbReference>
<dbReference type="OrthoDB" id="9766445at2"/>
<dbReference type="PRINTS" id="PR00799">
    <property type="entry name" value="TRANSAMINASE"/>
</dbReference>
<dbReference type="EC" id="2.6.1.-" evidence="7"/>
<evidence type="ECO:0000256" key="3">
    <source>
        <dbReference type="ARBA" id="ARBA00011738"/>
    </source>
</evidence>
<dbReference type="PROSITE" id="PS00105">
    <property type="entry name" value="AA_TRANSFER_CLASS_1"/>
    <property type="match status" value="1"/>
</dbReference>
<dbReference type="Pfam" id="PF00155">
    <property type="entry name" value="Aminotran_1_2"/>
    <property type="match status" value="1"/>
</dbReference>
<evidence type="ECO:0000256" key="2">
    <source>
        <dbReference type="ARBA" id="ARBA00007441"/>
    </source>
</evidence>
<dbReference type="Gene3D" id="3.40.640.10">
    <property type="entry name" value="Type I PLP-dependent aspartate aminotransferase-like (Major domain)"/>
    <property type="match status" value="1"/>
</dbReference>
<feature type="domain" description="Aminotransferase class I/classII large" evidence="8">
    <location>
        <begin position="27"/>
        <end position="393"/>
    </location>
</feature>
<dbReference type="InterPro" id="IPR004838">
    <property type="entry name" value="NHTrfase_class1_PyrdxlP-BS"/>
</dbReference>
<comment type="similarity">
    <text evidence="2 7">Belongs to the class-I pyridoxal-phosphate-dependent aminotransferase family.</text>
</comment>
<dbReference type="GeneID" id="98612910"/>
<evidence type="ECO:0000313" key="10">
    <source>
        <dbReference type="Proteomes" id="UP000001947"/>
    </source>
</evidence>
<dbReference type="GO" id="GO:0030170">
    <property type="term" value="F:pyridoxal phosphate binding"/>
    <property type="evidence" value="ECO:0007669"/>
    <property type="project" value="InterPro"/>
</dbReference>
<dbReference type="InterPro" id="IPR000796">
    <property type="entry name" value="Asp_trans"/>
</dbReference>
<dbReference type="InterPro" id="IPR004839">
    <property type="entry name" value="Aminotransferase_I/II_large"/>
</dbReference>
<dbReference type="GO" id="GO:0005829">
    <property type="term" value="C:cytosol"/>
    <property type="evidence" value="ECO:0007669"/>
    <property type="project" value="TreeGrafter"/>
</dbReference>
<dbReference type="EMBL" id="CP000282">
    <property type="protein sequence ID" value="ABD80494.1"/>
    <property type="molecule type" value="Genomic_DNA"/>
</dbReference>
<dbReference type="CDD" id="cd00609">
    <property type="entry name" value="AAT_like"/>
    <property type="match status" value="1"/>
</dbReference>
<organism evidence="9 10">
    <name type="scientific">Saccharophagus degradans (strain 2-40 / ATCC 43961 / DSM 17024)</name>
    <dbReference type="NCBI Taxonomy" id="203122"/>
    <lineage>
        <taxon>Bacteria</taxon>
        <taxon>Pseudomonadati</taxon>
        <taxon>Pseudomonadota</taxon>
        <taxon>Gammaproteobacteria</taxon>
        <taxon>Cellvibrionales</taxon>
        <taxon>Cellvibrionaceae</taxon>
        <taxon>Saccharophagus</taxon>
    </lineage>
</organism>
<sequence length="397" mass="43051">MFDRLSLLSADPILGLIGQFTADSNPNKIDLGVGVYRDAQGHTPILATVKKAESILWEAEQTKSYIGPAGNQQFNRLVLELILGDEHTALADNRAIAMQTPGGCGALRVAAELIVAANPKAKIWVSDPTWGNHVPLLGDSGMEIATYPYYDYESHGIRFADMLTTLRESAVAGDLVLVHACCHNPSGADLSLAQWLQLTNLCAEKGLIPFVDMAYQGFGDGLDQDAAGLRMMADQLPEVIFAYSCSKNFGLYRERIGAVGVVAANTERATAVASQIMRIVRGIYSMPPSHGAAIVETILADPVLCQAWVDELALMRNRIQTMRQALLDAMTAQGYGDRFHFITGEKGMFSFLGLTPEQVQRLIKEHSVYMVDSSRINVAGLTPTNIDPLVKALTAVL</sequence>
<reference evidence="9 10" key="1">
    <citation type="journal article" date="2008" name="PLoS Genet.">
        <title>Complete genome sequence of the complex carbohydrate-degrading marine bacterium, Saccharophagus degradans strain 2-40 T.</title>
        <authorList>
            <person name="Weiner R.M."/>
            <person name="Taylor L.E.II."/>
            <person name="Henrissat B."/>
            <person name="Hauser L."/>
            <person name="Land M."/>
            <person name="Coutinho P.M."/>
            <person name="Rancurel C."/>
            <person name="Saunders E.H."/>
            <person name="Longmire A.G."/>
            <person name="Zhang H."/>
            <person name="Bayer E.A."/>
            <person name="Gilbert H.J."/>
            <person name="Larimer F."/>
            <person name="Zhulin I.B."/>
            <person name="Ekborg N.A."/>
            <person name="Lamed R."/>
            <person name="Richardson P.M."/>
            <person name="Borovok I."/>
            <person name="Hutcheson S."/>
        </authorList>
    </citation>
    <scope>NUCLEOTIDE SEQUENCE [LARGE SCALE GENOMIC DNA]</scope>
    <source>
        <strain evidence="10">2-40 / ATCC 43961 / DSM 17024</strain>
    </source>
</reference>
<dbReference type="InterPro" id="IPR015424">
    <property type="entry name" value="PyrdxlP-dep_Trfase"/>
</dbReference>
<comment type="subunit">
    <text evidence="3">Homodimer.</text>
</comment>
<evidence type="ECO:0000256" key="5">
    <source>
        <dbReference type="ARBA" id="ARBA00022679"/>
    </source>
</evidence>
<dbReference type="Proteomes" id="UP000001947">
    <property type="component" value="Chromosome"/>
</dbReference>
<evidence type="ECO:0000256" key="6">
    <source>
        <dbReference type="ARBA" id="ARBA00022898"/>
    </source>
</evidence>
<dbReference type="GO" id="GO:0004069">
    <property type="term" value="F:L-aspartate:2-oxoglutarate aminotransferase activity"/>
    <property type="evidence" value="ECO:0007669"/>
    <property type="project" value="TreeGrafter"/>
</dbReference>
<evidence type="ECO:0000256" key="1">
    <source>
        <dbReference type="ARBA" id="ARBA00001933"/>
    </source>
</evidence>
<dbReference type="PANTHER" id="PTHR11879:SF22">
    <property type="entry name" value="ASPARTATE AMINOTRANSFERASE, MITOCHONDRIAL"/>
    <property type="match status" value="1"/>
</dbReference>
<keyword evidence="4 7" id="KW-0032">Aminotransferase</keyword>
<dbReference type="STRING" id="203122.Sde_1232"/>
<evidence type="ECO:0000313" key="9">
    <source>
        <dbReference type="EMBL" id="ABD80494.1"/>
    </source>
</evidence>
<dbReference type="GO" id="GO:0042802">
    <property type="term" value="F:identical protein binding"/>
    <property type="evidence" value="ECO:0007669"/>
    <property type="project" value="TreeGrafter"/>
</dbReference>
<proteinExistence type="inferred from homology"/>
<dbReference type="AlphaFoldDB" id="Q21LD5"/>
<dbReference type="Gene3D" id="3.90.1150.10">
    <property type="entry name" value="Aspartate Aminotransferase, domain 1"/>
    <property type="match status" value="1"/>
</dbReference>
<keyword evidence="10" id="KW-1185">Reference proteome</keyword>
<keyword evidence="5 7" id="KW-0808">Transferase</keyword>
<gene>
    <name evidence="9" type="ordered locus">Sde_1232</name>
</gene>
<keyword evidence="6" id="KW-0663">Pyridoxal phosphate</keyword>
<dbReference type="InterPro" id="IPR015421">
    <property type="entry name" value="PyrdxlP-dep_Trfase_major"/>
</dbReference>
<evidence type="ECO:0000259" key="8">
    <source>
        <dbReference type="Pfam" id="PF00155"/>
    </source>
</evidence>
<comment type="cofactor">
    <cofactor evidence="1 7">
        <name>pyridoxal 5'-phosphate</name>
        <dbReference type="ChEBI" id="CHEBI:597326"/>
    </cofactor>
</comment>
<dbReference type="PANTHER" id="PTHR11879">
    <property type="entry name" value="ASPARTATE AMINOTRANSFERASE"/>
    <property type="match status" value="1"/>
</dbReference>
<evidence type="ECO:0000256" key="4">
    <source>
        <dbReference type="ARBA" id="ARBA00022576"/>
    </source>
</evidence>
<accession>Q21LD5</accession>
<dbReference type="RefSeq" id="WP_011467714.1">
    <property type="nucleotide sequence ID" value="NC_007912.1"/>
</dbReference>
<dbReference type="HOGENOM" id="CLU_032440_0_1_6"/>
<dbReference type="NCBIfam" id="NF006719">
    <property type="entry name" value="PRK09257.1"/>
    <property type="match status" value="1"/>
</dbReference>
<dbReference type="KEGG" id="sde:Sde_1232"/>
<dbReference type="GO" id="GO:0004838">
    <property type="term" value="F:L-tyrosine-2-oxoglutarate transaminase activity"/>
    <property type="evidence" value="ECO:0007669"/>
    <property type="project" value="TreeGrafter"/>
</dbReference>